<accession>A0A517WUL0</accession>
<name>A0A517WUL0_9PLAN</name>
<keyword evidence="1" id="KW-1133">Transmembrane helix</keyword>
<evidence type="ECO:0000313" key="3">
    <source>
        <dbReference type="Proteomes" id="UP000318384"/>
    </source>
</evidence>
<feature type="transmembrane region" description="Helical" evidence="1">
    <location>
        <begin position="12"/>
        <end position="31"/>
    </location>
</feature>
<sequence>MKYKVQSGNRRYLMIVLCLFVMNCLIIQSYADEKQVTKNDQSSKSVKTKKVRQLFYPALTEREETLQNALDSEAEANFPDVPLEEVANYFSEMHKVPIKIQSKALENLGISAEEPVDVELSKISLKNALLQILDPLELTFVVDREMILITSKEYASEMMKTRVYPVGDFCSTPDDYNALEAVIRNARLAEAEWKPSGISGLSPAITTYGSAVKVDAYKYDGGTISILPQSKSLVISQTYHAQNAIVDLLTQLRQARADQQKTSGQDL</sequence>
<dbReference type="RefSeq" id="WP_145174429.1">
    <property type="nucleotide sequence ID" value="NZ_CP037422.1"/>
</dbReference>
<evidence type="ECO:0000313" key="2">
    <source>
        <dbReference type="EMBL" id="QDU08957.1"/>
    </source>
</evidence>
<keyword evidence="3" id="KW-1185">Reference proteome</keyword>
<dbReference type="OrthoDB" id="260392at2"/>
<dbReference type="AlphaFoldDB" id="A0A517WUL0"/>
<gene>
    <name evidence="2" type="ORF">V202x_23270</name>
</gene>
<keyword evidence="1" id="KW-0812">Transmembrane</keyword>
<dbReference type="EMBL" id="CP037422">
    <property type="protein sequence ID" value="QDU08957.1"/>
    <property type="molecule type" value="Genomic_DNA"/>
</dbReference>
<keyword evidence="1" id="KW-0472">Membrane</keyword>
<proteinExistence type="predicted"/>
<dbReference type="Proteomes" id="UP000318384">
    <property type="component" value="Chromosome"/>
</dbReference>
<organism evidence="2 3">
    <name type="scientific">Gimesia aquarii</name>
    <dbReference type="NCBI Taxonomy" id="2527964"/>
    <lineage>
        <taxon>Bacteria</taxon>
        <taxon>Pseudomonadati</taxon>
        <taxon>Planctomycetota</taxon>
        <taxon>Planctomycetia</taxon>
        <taxon>Planctomycetales</taxon>
        <taxon>Planctomycetaceae</taxon>
        <taxon>Gimesia</taxon>
    </lineage>
</organism>
<evidence type="ECO:0000256" key="1">
    <source>
        <dbReference type="SAM" id="Phobius"/>
    </source>
</evidence>
<protein>
    <submittedName>
        <fullName evidence="2">Uncharacterized protein</fullName>
    </submittedName>
</protein>
<reference evidence="2 3" key="1">
    <citation type="submission" date="2019-03" db="EMBL/GenBank/DDBJ databases">
        <title>Deep-cultivation of Planctomycetes and their phenomic and genomic characterization uncovers novel biology.</title>
        <authorList>
            <person name="Wiegand S."/>
            <person name="Jogler M."/>
            <person name="Boedeker C."/>
            <person name="Pinto D."/>
            <person name="Vollmers J."/>
            <person name="Rivas-Marin E."/>
            <person name="Kohn T."/>
            <person name="Peeters S.H."/>
            <person name="Heuer A."/>
            <person name="Rast P."/>
            <person name="Oberbeckmann S."/>
            <person name="Bunk B."/>
            <person name="Jeske O."/>
            <person name="Meyerdierks A."/>
            <person name="Storesund J.E."/>
            <person name="Kallscheuer N."/>
            <person name="Luecker S."/>
            <person name="Lage O.M."/>
            <person name="Pohl T."/>
            <person name="Merkel B.J."/>
            <person name="Hornburger P."/>
            <person name="Mueller R.-W."/>
            <person name="Bruemmer F."/>
            <person name="Labrenz M."/>
            <person name="Spormann A.M."/>
            <person name="Op den Camp H."/>
            <person name="Overmann J."/>
            <person name="Amann R."/>
            <person name="Jetten M.S.M."/>
            <person name="Mascher T."/>
            <person name="Medema M.H."/>
            <person name="Devos D.P."/>
            <person name="Kaster A.-K."/>
            <person name="Ovreas L."/>
            <person name="Rohde M."/>
            <person name="Galperin M.Y."/>
            <person name="Jogler C."/>
        </authorList>
    </citation>
    <scope>NUCLEOTIDE SEQUENCE [LARGE SCALE GENOMIC DNA]</scope>
    <source>
        <strain evidence="2 3">V202</strain>
    </source>
</reference>